<dbReference type="AlphaFoldDB" id="A0A6G3MJI6"/>
<organism evidence="1">
    <name type="scientific">Henneguya salminicola</name>
    <name type="common">Myxosporean</name>
    <dbReference type="NCBI Taxonomy" id="69463"/>
    <lineage>
        <taxon>Eukaryota</taxon>
        <taxon>Metazoa</taxon>
        <taxon>Cnidaria</taxon>
        <taxon>Myxozoa</taxon>
        <taxon>Myxosporea</taxon>
        <taxon>Bivalvulida</taxon>
        <taxon>Platysporina</taxon>
        <taxon>Myxobolidae</taxon>
        <taxon>Henneguya</taxon>
    </lineage>
</organism>
<reference evidence="1" key="1">
    <citation type="submission" date="2018-11" db="EMBL/GenBank/DDBJ databases">
        <title>Henneguya salminicola genome and transcriptome.</title>
        <authorList>
            <person name="Yahalomi D."/>
            <person name="Atkinson S.D."/>
            <person name="Neuhof M."/>
            <person name="Chang E.S."/>
            <person name="Philippe H."/>
            <person name="Cartwright P."/>
            <person name="Bartholomew J.L."/>
            <person name="Huchon D."/>
        </authorList>
    </citation>
    <scope>NUCLEOTIDE SEQUENCE</scope>
    <source>
        <strain evidence="1">Hz1</strain>
        <tissue evidence="1">Whole</tissue>
    </source>
</reference>
<accession>A0A6G3MJI6</accession>
<sequence length="153" mass="17559">MGEYDKELCAKMGSIINFCQFVPNCEKNNNVIAPNSHICTRMLNCLRIISERPNHANYLLSPMDLSTTMAICSFTNVLNFISLENIYFEKYSKNLKCSLKKIKKSFGADTCVVFLSEESPTQDILSEMNLCYWRIKSINDINSLEHALIMSYM</sequence>
<proteinExistence type="predicted"/>
<dbReference type="Gene3D" id="3.40.50.12350">
    <property type="match status" value="1"/>
</dbReference>
<protein>
    <submittedName>
        <fullName evidence="1">Developmental protein eyes absent (Trinotate prediction)</fullName>
    </submittedName>
</protein>
<evidence type="ECO:0000313" key="1">
    <source>
        <dbReference type="EMBL" id="NDJ94144.1"/>
    </source>
</evidence>
<dbReference type="EMBL" id="GHBP01006769">
    <property type="protein sequence ID" value="NDJ94144.1"/>
    <property type="molecule type" value="Transcribed_RNA"/>
</dbReference>
<name>A0A6G3MJI6_HENSL</name>
<dbReference type="InterPro" id="IPR038102">
    <property type="entry name" value="EYA_dom_sf"/>
</dbReference>